<dbReference type="NCBIfam" id="NF007746">
    <property type="entry name" value="PRK10426.1"/>
    <property type="match status" value="1"/>
</dbReference>
<dbReference type="InterPro" id="IPR013780">
    <property type="entry name" value="Glyco_hydro_b"/>
</dbReference>
<keyword evidence="3" id="KW-0732">Signal</keyword>
<dbReference type="PANTHER" id="PTHR46959">
    <property type="entry name" value="SULFOQUINOVOSIDASE"/>
    <property type="match status" value="1"/>
</dbReference>
<dbReference type="InterPro" id="IPR052990">
    <property type="entry name" value="Sulfoquinovosidase_GH31"/>
</dbReference>
<dbReference type="SUPFAM" id="SSF74650">
    <property type="entry name" value="Galactose mutarotase-like"/>
    <property type="match status" value="1"/>
</dbReference>
<organism evidence="6 7">
    <name type="scientific">Lymnaea stagnalis</name>
    <name type="common">Great pond snail</name>
    <name type="synonym">Helix stagnalis</name>
    <dbReference type="NCBI Taxonomy" id="6523"/>
    <lineage>
        <taxon>Eukaryota</taxon>
        <taxon>Metazoa</taxon>
        <taxon>Spiralia</taxon>
        <taxon>Lophotrochozoa</taxon>
        <taxon>Mollusca</taxon>
        <taxon>Gastropoda</taxon>
        <taxon>Heterobranchia</taxon>
        <taxon>Euthyneura</taxon>
        <taxon>Panpulmonata</taxon>
        <taxon>Hygrophila</taxon>
        <taxon>Lymnaeoidea</taxon>
        <taxon>Lymnaeidae</taxon>
        <taxon>Lymnaea</taxon>
    </lineage>
</organism>
<protein>
    <recommendedName>
        <fullName evidence="8">Alpha-glucosidase</fullName>
    </recommendedName>
</protein>
<comment type="caution">
    <text evidence="6">The sequence shown here is derived from an EMBL/GenBank/DDBJ whole genome shotgun (WGS) entry which is preliminary data.</text>
</comment>
<dbReference type="Gene3D" id="3.20.20.80">
    <property type="entry name" value="Glycosidases"/>
    <property type="match status" value="1"/>
</dbReference>
<feature type="domain" description="Glycosyl hydrolase family 31 C-terminal" evidence="5">
    <location>
        <begin position="605"/>
        <end position="690"/>
    </location>
</feature>
<dbReference type="GO" id="GO:0090599">
    <property type="term" value="F:alpha-glucosidase activity"/>
    <property type="evidence" value="ECO:0007669"/>
    <property type="project" value="UniProtKB-ARBA"/>
</dbReference>
<evidence type="ECO:0008006" key="8">
    <source>
        <dbReference type="Google" id="ProtNLM"/>
    </source>
</evidence>
<dbReference type="InterPro" id="IPR011013">
    <property type="entry name" value="Gal_mutarotase_sf_dom"/>
</dbReference>
<dbReference type="Gene3D" id="2.60.40.1760">
    <property type="entry name" value="glycosyl hydrolase (family 31)"/>
    <property type="match status" value="1"/>
</dbReference>
<keyword evidence="2" id="KW-0326">Glycosidase</keyword>
<proteinExistence type="inferred from homology"/>
<comment type="similarity">
    <text evidence="1 2">Belongs to the glycosyl hydrolase 31 family.</text>
</comment>
<dbReference type="GO" id="GO:0005975">
    <property type="term" value="P:carbohydrate metabolic process"/>
    <property type="evidence" value="ECO:0007669"/>
    <property type="project" value="InterPro"/>
</dbReference>
<dbReference type="InterPro" id="IPR044112">
    <property type="entry name" value="YihQ_TIM-like"/>
</dbReference>
<feature type="signal peptide" evidence="3">
    <location>
        <begin position="1"/>
        <end position="17"/>
    </location>
</feature>
<evidence type="ECO:0000256" key="2">
    <source>
        <dbReference type="RuleBase" id="RU361185"/>
    </source>
</evidence>
<feature type="chain" id="PRO_5043416054" description="Alpha-glucosidase" evidence="3">
    <location>
        <begin position="18"/>
        <end position="711"/>
    </location>
</feature>
<evidence type="ECO:0000259" key="4">
    <source>
        <dbReference type="Pfam" id="PF01055"/>
    </source>
</evidence>
<dbReference type="SUPFAM" id="SSF51445">
    <property type="entry name" value="(Trans)glycosidases"/>
    <property type="match status" value="1"/>
</dbReference>
<dbReference type="InterPro" id="IPR017853">
    <property type="entry name" value="GH"/>
</dbReference>
<sequence>MFRFQIVVALLLVQGSGRLTNGLQFNVTDNQGQGFLVSLGKLQLFRHTFSSPILFVGTGLTSFSEDSGNFFIEDYISSRLPLSNYSIDCGQTSCTIRLSRGDTFVALRLQSEQSQPLVIDFEDQSSDFDRIWLRLKAEDGEEIYGGGEQFSYFNLRHRDQGRENVFPVWVREQGVGRNKSTQVTFAADVQSRAGGDYHTTYFPQPTFVSSRRYFLHHDGPNYAVLDFRSPEFHEIFVLGLPGKFFINSGDTLLGVVTAMTSFFGRMPALPDWIISGAILGLQGGTQTMLARYKYAKDNQIPVAALWIQDWSGKVEMPFGKRVNWDWTWDPAWYPGLDSAIQNLTREGVRVLAYINPYLRQNGHLFTEAATKGYLVKNETGGVYLQRSVTLVFASVDLTNPDAFKWYKNVIRTNMIDLGLGGWMADFGEYLPVDAKLYDGRSGLQAHNEWPVLWAKLNREVVEDAGRLGDIVFFMRAGYSGSISNYTTLMWNGDQDVDFSLADGVRSTIYGSLSMGMSGVGLTHFDIGGYTTFALLGLVRTKELFLRSAEMAVFTSVFRTHEGNQPEANVQWYSNDTAPSFARLAKQFALLKDYRKFVVNQVAGEGIPAIRPMKLIYEDDDAPYSQYLFGPDLLVAPVFTEMINEWPVVLPGGSDAYNWIHLWSGTAYRGGQTVTVAAPLGQPPVFYRSDSTYKQDFERLKNESKMADPIIG</sequence>
<dbReference type="InterPro" id="IPR048395">
    <property type="entry name" value="Glyco_hydro_31_C"/>
</dbReference>
<keyword evidence="7" id="KW-1185">Reference proteome</keyword>
<dbReference type="CDD" id="cd14752">
    <property type="entry name" value="GH31_N"/>
    <property type="match status" value="1"/>
</dbReference>
<dbReference type="SUPFAM" id="SSF51011">
    <property type="entry name" value="Glycosyl hydrolase domain"/>
    <property type="match status" value="1"/>
</dbReference>
<evidence type="ECO:0000256" key="3">
    <source>
        <dbReference type="SAM" id="SignalP"/>
    </source>
</evidence>
<dbReference type="GO" id="GO:0030246">
    <property type="term" value="F:carbohydrate binding"/>
    <property type="evidence" value="ECO:0007669"/>
    <property type="project" value="InterPro"/>
</dbReference>
<evidence type="ECO:0000259" key="5">
    <source>
        <dbReference type="Pfam" id="PF21365"/>
    </source>
</evidence>
<evidence type="ECO:0000313" key="6">
    <source>
        <dbReference type="EMBL" id="CAL1539006.1"/>
    </source>
</evidence>
<dbReference type="Pfam" id="PF01055">
    <property type="entry name" value="Glyco_hydro_31_2nd"/>
    <property type="match status" value="1"/>
</dbReference>
<dbReference type="Gene3D" id="2.60.40.1180">
    <property type="entry name" value="Golgi alpha-mannosidase II"/>
    <property type="match status" value="1"/>
</dbReference>
<dbReference type="Pfam" id="PF21365">
    <property type="entry name" value="Glyco_hydro_31_3rd"/>
    <property type="match status" value="1"/>
</dbReference>
<reference evidence="6 7" key="1">
    <citation type="submission" date="2024-04" db="EMBL/GenBank/DDBJ databases">
        <authorList>
            <consortium name="Genoscope - CEA"/>
            <person name="William W."/>
        </authorList>
    </citation>
    <scope>NUCLEOTIDE SEQUENCE [LARGE SCALE GENOMIC DNA]</scope>
</reference>
<dbReference type="EMBL" id="CAXITT010000321">
    <property type="protein sequence ID" value="CAL1539006.1"/>
    <property type="molecule type" value="Genomic_DNA"/>
</dbReference>
<dbReference type="AlphaFoldDB" id="A0AAV2HXZ6"/>
<gene>
    <name evidence="6" type="ORF">GSLYS_00012827001</name>
</gene>
<accession>A0AAV2HXZ6</accession>
<name>A0AAV2HXZ6_LYMST</name>
<dbReference type="PANTHER" id="PTHR46959:SF2">
    <property type="entry name" value="SULFOQUINOVOSIDASE"/>
    <property type="match status" value="1"/>
</dbReference>
<dbReference type="CDD" id="cd06594">
    <property type="entry name" value="GH31_glucosidase_YihQ"/>
    <property type="match status" value="1"/>
</dbReference>
<dbReference type="Proteomes" id="UP001497497">
    <property type="component" value="Unassembled WGS sequence"/>
</dbReference>
<evidence type="ECO:0000256" key="1">
    <source>
        <dbReference type="ARBA" id="ARBA00007806"/>
    </source>
</evidence>
<keyword evidence="2" id="KW-0378">Hydrolase</keyword>
<feature type="domain" description="Glycoside hydrolase family 31 TIM barrel" evidence="4">
    <location>
        <begin position="290"/>
        <end position="575"/>
    </location>
</feature>
<dbReference type="InterPro" id="IPR000322">
    <property type="entry name" value="Glyco_hydro_31_TIM"/>
</dbReference>
<evidence type="ECO:0000313" key="7">
    <source>
        <dbReference type="Proteomes" id="UP001497497"/>
    </source>
</evidence>